<accession>A0A0J1EDX4</accession>
<evidence type="ECO:0000313" key="1">
    <source>
        <dbReference type="EMBL" id="KLU03734.1"/>
    </source>
</evidence>
<gene>
    <name evidence="1" type="ORF">RISK_004141</name>
</gene>
<organism evidence="1 2">
    <name type="scientific">Rhodopirellula islandica</name>
    <dbReference type="NCBI Taxonomy" id="595434"/>
    <lineage>
        <taxon>Bacteria</taxon>
        <taxon>Pseudomonadati</taxon>
        <taxon>Planctomycetota</taxon>
        <taxon>Planctomycetia</taxon>
        <taxon>Pirellulales</taxon>
        <taxon>Pirellulaceae</taxon>
        <taxon>Rhodopirellula</taxon>
    </lineage>
</organism>
<protein>
    <submittedName>
        <fullName evidence="1">Uncharacterized protein</fullName>
    </submittedName>
</protein>
<dbReference type="EMBL" id="LECT01000031">
    <property type="protein sequence ID" value="KLU03734.1"/>
    <property type="molecule type" value="Genomic_DNA"/>
</dbReference>
<reference evidence="1" key="1">
    <citation type="submission" date="2015-05" db="EMBL/GenBank/DDBJ databases">
        <title>Permanent draft genome of Rhodopirellula islandicus K833.</title>
        <authorList>
            <person name="Kizina J."/>
            <person name="Richter M."/>
            <person name="Glockner F.O."/>
            <person name="Harder J."/>
        </authorList>
    </citation>
    <scope>NUCLEOTIDE SEQUENCE [LARGE SCALE GENOMIC DNA]</scope>
    <source>
        <strain evidence="1">K833</strain>
    </source>
</reference>
<comment type="caution">
    <text evidence="1">The sequence shown here is derived from an EMBL/GenBank/DDBJ whole genome shotgun (WGS) entry which is preliminary data.</text>
</comment>
<dbReference type="Proteomes" id="UP000036367">
    <property type="component" value="Unassembled WGS sequence"/>
</dbReference>
<name>A0A0J1EDX4_RHOIS</name>
<proteinExistence type="predicted"/>
<keyword evidence="2" id="KW-1185">Reference proteome</keyword>
<dbReference type="AlphaFoldDB" id="A0A0J1EDX4"/>
<dbReference type="PATRIC" id="fig|595434.4.peg.3924"/>
<dbReference type="STRING" id="595434.RISK_004141"/>
<sequence length="79" mass="8814">MGDWEIKKHGESNTTLTNVRIAIATANGRERLNALRRFSSTANITPQCGGFRQRMTNILAVRSIHSLPGKNDFAFAIRN</sequence>
<evidence type="ECO:0000313" key="2">
    <source>
        <dbReference type="Proteomes" id="UP000036367"/>
    </source>
</evidence>